<dbReference type="GO" id="GO:0003899">
    <property type="term" value="F:DNA-directed RNA polymerase activity"/>
    <property type="evidence" value="ECO:0007669"/>
    <property type="project" value="InterPro"/>
</dbReference>
<keyword evidence="5" id="KW-0548">Nucleotidyltransferase</keyword>
<keyword evidence="5" id="KW-0808">Transferase</keyword>
<dbReference type="PANTHER" id="PTHR30313:SF2">
    <property type="entry name" value="DNA PRIMASE"/>
    <property type="match status" value="1"/>
</dbReference>
<dbReference type="PANTHER" id="PTHR30313">
    <property type="entry name" value="DNA PRIMASE"/>
    <property type="match status" value="1"/>
</dbReference>
<gene>
    <name evidence="5" type="ORF">CF5_0129</name>
</gene>
<evidence type="ECO:0000313" key="5">
    <source>
        <dbReference type="EMBL" id="WRW34622.1"/>
    </source>
</evidence>
<dbReference type="InterPro" id="IPR036977">
    <property type="entry name" value="DNA_primase_Znf_CHC2"/>
</dbReference>
<evidence type="ECO:0000256" key="3">
    <source>
        <dbReference type="ARBA" id="ARBA00022833"/>
    </source>
</evidence>
<dbReference type="GO" id="GO:0003677">
    <property type="term" value="F:DNA binding"/>
    <property type="evidence" value="ECO:0007669"/>
    <property type="project" value="InterPro"/>
</dbReference>
<keyword evidence="5" id="KW-0378">Hydrolase</keyword>
<reference evidence="5" key="1">
    <citation type="submission" date="2023-12" db="EMBL/GenBank/DDBJ databases">
        <title>Isolation and Characterisation of Novel Lytic Bacteriophages for therapeutic applications in Prosthetic Joint Infections.</title>
        <authorList>
            <person name="Burton N."/>
            <person name="Melo L.D.R."/>
            <person name="Pearce B."/>
            <person name="Tadesse M.D."/>
            <person name="Vryonis E."/>
            <person name="Sagona A."/>
        </authorList>
    </citation>
    <scope>NUCLEOTIDE SEQUENCE</scope>
</reference>
<dbReference type="EC" id="2.7.7.-" evidence="5"/>
<feature type="domain" description="Zinc finger CHC2-type" evidence="4">
    <location>
        <begin position="22"/>
        <end position="80"/>
    </location>
</feature>
<accession>A0AAX4J7J1</accession>
<proteinExistence type="predicted"/>
<dbReference type="GO" id="GO:0016787">
    <property type="term" value="F:hydrolase activity"/>
    <property type="evidence" value="ECO:0007669"/>
    <property type="project" value="UniProtKB-KW"/>
</dbReference>
<evidence type="ECO:0000256" key="2">
    <source>
        <dbReference type="ARBA" id="ARBA00022771"/>
    </source>
</evidence>
<dbReference type="InterPro" id="IPR050219">
    <property type="entry name" value="DnaG_primase"/>
</dbReference>
<dbReference type="Proteomes" id="UP001432109">
    <property type="component" value="Segment"/>
</dbReference>
<dbReference type="GO" id="GO:0008270">
    <property type="term" value="F:zinc ion binding"/>
    <property type="evidence" value="ECO:0007669"/>
    <property type="project" value="UniProtKB-KW"/>
</dbReference>
<evidence type="ECO:0000259" key="4">
    <source>
        <dbReference type="SMART" id="SM00400"/>
    </source>
</evidence>
<evidence type="ECO:0000313" key="6">
    <source>
        <dbReference type="Proteomes" id="UP001432109"/>
    </source>
</evidence>
<dbReference type="Gene3D" id="3.40.1360.10">
    <property type="match status" value="1"/>
</dbReference>
<dbReference type="Pfam" id="PF13155">
    <property type="entry name" value="Toprim_2"/>
    <property type="match status" value="1"/>
</dbReference>
<name>A0AAX4J7J1_9CAUD</name>
<dbReference type="SUPFAM" id="SSF57783">
    <property type="entry name" value="Zinc beta-ribbon"/>
    <property type="match status" value="1"/>
</dbReference>
<protein>
    <submittedName>
        <fullName evidence="5">DNA primase/helicase</fullName>
        <ecNumber evidence="5">2.7.7.-</ecNumber>
        <ecNumber evidence="5">3.6.1.-</ecNumber>
    </submittedName>
</protein>
<dbReference type="Gene3D" id="3.90.580.10">
    <property type="entry name" value="Zinc finger, CHC2-type domain"/>
    <property type="match status" value="1"/>
</dbReference>
<keyword evidence="1" id="KW-0479">Metal-binding</keyword>
<dbReference type="EC" id="3.6.1.-" evidence="5"/>
<dbReference type="SMART" id="SM00400">
    <property type="entry name" value="ZnF_CHCC"/>
    <property type="match status" value="1"/>
</dbReference>
<dbReference type="Pfam" id="PF01807">
    <property type="entry name" value="Zn_ribbon_DnaG"/>
    <property type="match status" value="1"/>
</dbReference>
<evidence type="ECO:0000256" key="1">
    <source>
        <dbReference type="ARBA" id="ARBA00022723"/>
    </source>
</evidence>
<keyword evidence="3" id="KW-0862">Zinc</keyword>
<dbReference type="SUPFAM" id="SSF56731">
    <property type="entry name" value="DNA primase core"/>
    <property type="match status" value="1"/>
</dbReference>
<dbReference type="GO" id="GO:0006269">
    <property type="term" value="P:DNA replication, synthesis of primer"/>
    <property type="evidence" value="ECO:0007669"/>
    <property type="project" value="TreeGrafter"/>
</dbReference>
<dbReference type="InterPro" id="IPR002694">
    <property type="entry name" value="Znf_CHC2"/>
</dbReference>
<keyword evidence="2" id="KW-0863">Zinc-finger</keyword>
<sequence length="360" mass="41620">MRFEDFLTQELGTPKENTLGELRYCCPFCGERKYKFYVKQSLDSTNGMYHCKKCGEKGNPITFMKKYYNLTGKQAFDLLESKNIDIDITPMLVSQNKDLTENEKLLLMLRGNRNKQQSIKNKAPQLPVGFKLIKDNLKNKEIIPFLKYLQSRGITLQQIISYNIGYIVNGYCFSYGVNGEEKKVLLRNSIVFFTYDSTGQYIYWNTRSIESNPYIKSINAPSKEDEYGKSDIIFNLNVAKKQKFVVVTEGTFDALTFDKYGIATFGKQLSNTQIDLLITHIPTTTTIYIMLDNDATDFSINLAYQLRKHFEKVYLVPHGDEDANDMGTRRAFETIKQNRFLATPESIQSYKLQQKLRLNA</sequence>
<organism evidence="5 6">
    <name type="scientific">Staphylococcus phage CF5</name>
    <dbReference type="NCBI Taxonomy" id="3113739"/>
    <lineage>
        <taxon>Viruses</taxon>
        <taxon>Duplodnaviria</taxon>
        <taxon>Heunggongvirae</taxon>
        <taxon>Uroviricota</taxon>
        <taxon>Caudoviricetes</taxon>
        <taxon>Herelleviridae</taxon>
        <taxon>Twortvirinae</taxon>
        <taxon>Silviavirus</taxon>
    </lineage>
</organism>
<dbReference type="EMBL" id="PP034390">
    <property type="protein sequence ID" value="WRW34622.1"/>
    <property type="molecule type" value="Genomic_DNA"/>
</dbReference>